<organism evidence="1 2">
    <name type="scientific">Butyricicoccus intestinisimiae</name>
    <dbReference type="NCBI Taxonomy" id="2841509"/>
    <lineage>
        <taxon>Bacteria</taxon>
        <taxon>Bacillati</taxon>
        <taxon>Bacillota</taxon>
        <taxon>Clostridia</taxon>
        <taxon>Eubacteriales</taxon>
        <taxon>Butyricicoccaceae</taxon>
        <taxon>Butyricicoccus</taxon>
    </lineage>
</organism>
<dbReference type="EMBL" id="JAHLQI010000001">
    <property type="protein sequence ID" value="MBU5489343.1"/>
    <property type="molecule type" value="Genomic_DNA"/>
</dbReference>
<name>A0ABS6EPC7_9FIRM</name>
<dbReference type="RefSeq" id="WP_216468945.1">
    <property type="nucleotide sequence ID" value="NZ_JAHLQI010000001.1"/>
</dbReference>
<evidence type="ECO:0000313" key="2">
    <source>
        <dbReference type="Proteomes" id="UP000783588"/>
    </source>
</evidence>
<comment type="caution">
    <text evidence="1">The sequence shown here is derived from an EMBL/GenBank/DDBJ whole genome shotgun (WGS) entry which is preliminary data.</text>
</comment>
<evidence type="ECO:0000313" key="1">
    <source>
        <dbReference type="EMBL" id="MBU5489343.1"/>
    </source>
</evidence>
<protein>
    <submittedName>
        <fullName evidence="1">Uncharacterized protein</fullName>
    </submittedName>
</protein>
<sequence>MIDCNHARLIFQYPISTNQLDWVYYELVWIRGEYQKKNLYFKDSDALIFWIFPDKYMHAYREAKRENKRDNGLLYVPDNYLLNIISIYESCRAETGFPETTIPNLLENLNYIEDILYDLERFKANNMSEYLAQSIQNIREDIALLRVNIPTKKELPSGHYCE</sequence>
<reference evidence="1 2" key="1">
    <citation type="submission" date="2021-06" db="EMBL/GenBank/DDBJ databases">
        <authorList>
            <person name="Sun Q."/>
            <person name="Li D."/>
        </authorList>
    </citation>
    <scope>NUCLEOTIDE SEQUENCE [LARGE SCALE GENOMIC DNA]</scope>
    <source>
        <strain evidence="1 2">MSJd-7</strain>
    </source>
</reference>
<dbReference type="Proteomes" id="UP000783588">
    <property type="component" value="Unassembled WGS sequence"/>
</dbReference>
<keyword evidence="2" id="KW-1185">Reference proteome</keyword>
<proteinExistence type="predicted"/>
<accession>A0ABS6EPC7</accession>
<gene>
    <name evidence="1" type="ORF">KQI75_01650</name>
</gene>